<evidence type="ECO:0000256" key="1">
    <source>
        <dbReference type="SAM" id="MobiDB-lite"/>
    </source>
</evidence>
<dbReference type="InterPro" id="IPR027267">
    <property type="entry name" value="AH/BAR_dom_sf"/>
</dbReference>
<dbReference type="Gene3D" id="1.20.1270.60">
    <property type="entry name" value="Arfaptin homology (AH) domain/BAR domain"/>
    <property type="match status" value="1"/>
</dbReference>
<name>A0A0F7ZWV6_9HYPO</name>
<dbReference type="EMBL" id="KQ030693">
    <property type="protein sequence ID" value="KJZ69637.1"/>
    <property type="molecule type" value="Genomic_DNA"/>
</dbReference>
<accession>A0A0F7ZWV6</accession>
<sequence>MFHRFRRLSTRAFIRFYCPDFAKIAIQPRFASSKLYQHFRFLSFQLVVQLAGVLARQSLIDALRVVSNSFWNLTDSSVSVEQQTHPPKSDSTASSRQELNRSRQELNRSRQELNRSRQELNRSRQELNRSRQELNRSRQELNRSRQELNRSRQELNRSRQELNRSRQELNRSRQELNRSRQELNRSRQELPPKSDSTASSRQELNRSRQELNRSRQELNRSVYRPYRALARLLPWPPQHPLVLSPEEFVDLCNESYPDIRKPQNDESFVIDMVDGIDDEPMVIDLTEDSWSKISANDGAQGGDLFQGISNYVVVGGSRCPVYNYHGVDFIDLTSL</sequence>
<reference evidence="2 3" key="1">
    <citation type="journal article" date="2014" name="Genome Biol. Evol.">
        <title>Comparative genomics and transcriptomics analyses reveal divergent lifestyle features of nematode endoparasitic fungus Hirsutella minnesotensis.</title>
        <authorList>
            <person name="Lai Y."/>
            <person name="Liu K."/>
            <person name="Zhang X."/>
            <person name="Zhang X."/>
            <person name="Li K."/>
            <person name="Wang N."/>
            <person name="Shu C."/>
            <person name="Wu Y."/>
            <person name="Wang C."/>
            <person name="Bushley K.E."/>
            <person name="Xiang M."/>
            <person name="Liu X."/>
        </authorList>
    </citation>
    <scope>NUCLEOTIDE SEQUENCE [LARGE SCALE GENOMIC DNA]</scope>
    <source>
        <strain evidence="2 3">3608</strain>
    </source>
</reference>
<feature type="compositionally biased region" description="Basic and acidic residues" evidence="1">
    <location>
        <begin position="203"/>
        <end position="216"/>
    </location>
</feature>
<dbReference type="SUPFAM" id="SSF103657">
    <property type="entry name" value="BAR/IMD domain-like"/>
    <property type="match status" value="1"/>
</dbReference>
<evidence type="ECO:0000313" key="2">
    <source>
        <dbReference type="EMBL" id="KJZ69637.1"/>
    </source>
</evidence>
<proteinExistence type="predicted"/>
<protein>
    <submittedName>
        <fullName evidence="2">Uncharacterized protein</fullName>
    </submittedName>
</protein>
<organism evidence="2 3">
    <name type="scientific">Hirsutella minnesotensis 3608</name>
    <dbReference type="NCBI Taxonomy" id="1043627"/>
    <lineage>
        <taxon>Eukaryota</taxon>
        <taxon>Fungi</taxon>
        <taxon>Dikarya</taxon>
        <taxon>Ascomycota</taxon>
        <taxon>Pezizomycotina</taxon>
        <taxon>Sordariomycetes</taxon>
        <taxon>Hypocreomycetidae</taxon>
        <taxon>Hypocreales</taxon>
        <taxon>Ophiocordycipitaceae</taxon>
        <taxon>Hirsutella</taxon>
    </lineage>
</organism>
<dbReference type="AlphaFoldDB" id="A0A0F7ZWV6"/>
<feature type="region of interest" description="Disordered" evidence="1">
    <location>
        <begin position="77"/>
        <end position="216"/>
    </location>
</feature>
<feature type="compositionally biased region" description="Polar residues" evidence="1">
    <location>
        <begin position="77"/>
        <end position="97"/>
    </location>
</feature>
<feature type="compositionally biased region" description="Basic and acidic residues" evidence="1">
    <location>
        <begin position="98"/>
        <end position="192"/>
    </location>
</feature>
<dbReference type="OrthoDB" id="2427280at2759"/>
<dbReference type="Proteomes" id="UP000054481">
    <property type="component" value="Unassembled WGS sequence"/>
</dbReference>
<evidence type="ECO:0000313" key="3">
    <source>
        <dbReference type="Proteomes" id="UP000054481"/>
    </source>
</evidence>
<keyword evidence="3" id="KW-1185">Reference proteome</keyword>
<gene>
    <name evidence="2" type="ORF">HIM_10976</name>
</gene>